<proteinExistence type="inferred from homology"/>
<dbReference type="Proteomes" id="UP000030428">
    <property type="component" value="Unassembled WGS sequence"/>
</dbReference>
<feature type="transmembrane region" description="Helical" evidence="2">
    <location>
        <begin position="38"/>
        <end position="60"/>
    </location>
</feature>
<feature type="transmembrane region" description="Helical" evidence="2">
    <location>
        <begin position="72"/>
        <end position="92"/>
    </location>
</feature>
<protein>
    <recommendedName>
        <fullName evidence="3">Bacterial sugar transferase domain-containing protein</fullName>
    </recommendedName>
</protein>
<dbReference type="InterPro" id="IPR036291">
    <property type="entry name" value="NAD(P)-bd_dom_sf"/>
</dbReference>
<evidence type="ECO:0000259" key="3">
    <source>
        <dbReference type="Pfam" id="PF02397"/>
    </source>
</evidence>
<evidence type="ECO:0000313" key="5">
    <source>
        <dbReference type="Proteomes" id="UP000030428"/>
    </source>
</evidence>
<comment type="similarity">
    <text evidence="1">Belongs to the bacterial sugar transferase family.</text>
</comment>
<gene>
    <name evidence="4" type="ORF">PN36_05285</name>
</gene>
<dbReference type="EMBL" id="JSZA02000014">
    <property type="protein sequence ID" value="KHD08626.1"/>
    <property type="molecule type" value="Genomic_DNA"/>
</dbReference>
<dbReference type="Pfam" id="PF02397">
    <property type="entry name" value="Bac_transf"/>
    <property type="match status" value="1"/>
</dbReference>
<dbReference type="Pfam" id="PF13727">
    <property type="entry name" value="CoA_binding_3"/>
    <property type="match status" value="1"/>
</dbReference>
<dbReference type="PANTHER" id="PTHR30576">
    <property type="entry name" value="COLANIC BIOSYNTHESIS UDP-GLUCOSE LIPID CARRIER TRANSFERASE"/>
    <property type="match status" value="1"/>
</dbReference>
<dbReference type="GO" id="GO:0089702">
    <property type="term" value="F:undecaprenyl-phosphate glucose phosphotransferase activity"/>
    <property type="evidence" value="ECO:0007669"/>
    <property type="project" value="TreeGrafter"/>
</dbReference>
<keyword evidence="2" id="KW-0812">Transmembrane</keyword>
<dbReference type="SUPFAM" id="SSF51735">
    <property type="entry name" value="NAD(P)-binding Rossmann-fold domains"/>
    <property type="match status" value="1"/>
</dbReference>
<feature type="transmembrane region" description="Helical" evidence="2">
    <location>
        <begin position="98"/>
        <end position="117"/>
    </location>
</feature>
<dbReference type="Gene3D" id="3.40.50.720">
    <property type="entry name" value="NAD(P)-binding Rossmann-like Domain"/>
    <property type="match status" value="1"/>
</dbReference>
<feature type="transmembrane region" description="Helical" evidence="2">
    <location>
        <begin position="403"/>
        <end position="426"/>
    </location>
</feature>
<comment type="caution">
    <text evidence="4">The sequence shown here is derived from an EMBL/GenBank/DDBJ whole genome shotgun (WGS) entry which is preliminary data.</text>
</comment>
<feature type="domain" description="Bacterial sugar transferase" evidence="3">
    <location>
        <begin position="254"/>
        <end position="416"/>
    </location>
</feature>
<evidence type="ECO:0000256" key="1">
    <source>
        <dbReference type="ARBA" id="ARBA00006464"/>
    </source>
</evidence>
<evidence type="ECO:0000256" key="2">
    <source>
        <dbReference type="SAM" id="Phobius"/>
    </source>
</evidence>
<evidence type="ECO:0000313" key="4">
    <source>
        <dbReference type="EMBL" id="KHD08626.1"/>
    </source>
</evidence>
<keyword evidence="5" id="KW-1185">Reference proteome</keyword>
<feature type="transmembrane region" description="Helical" evidence="2">
    <location>
        <begin position="12"/>
        <end position="32"/>
    </location>
</feature>
<keyword evidence="2" id="KW-1133">Transmembrane helix</keyword>
<dbReference type="InterPro" id="IPR003362">
    <property type="entry name" value="Bact_transf"/>
</dbReference>
<feature type="transmembrane region" description="Helical" evidence="2">
    <location>
        <begin position="259"/>
        <end position="280"/>
    </location>
</feature>
<keyword evidence="2" id="KW-0472">Membrane</keyword>
<organism evidence="4 5">
    <name type="scientific">Candidatus Thiomargarita nelsonii</name>
    <dbReference type="NCBI Taxonomy" id="1003181"/>
    <lineage>
        <taxon>Bacteria</taxon>
        <taxon>Pseudomonadati</taxon>
        <taxon>Pseudomonadota</taxon>
        <taxon>Gammaproteobacteria</taxon>
        <taxon>Thiotrichales</taxon>
        <taxon>Thiotrichaceae</taxon>
        <taxon>Thiomargarita</taxon>
    </lineage>
</organism>
<sequence length="430" mass="48760">MSGSHQSTLIQILSDTGLLAGTLWLSVYLSGYPWSDKYSIAALGGVLLYYLLAEMNGLYMRSANLSWELQQIAWSWLWVVLVFLLLAFVTKAEYSRQVILTWFVLAPLAVGLWRWCFRAFLRQVFGSSRIAIAGAGDLGKRLAQIIESHQGLSIISFYDDKRVEDSIEVRGNLETLIQDAKNGQMDCIYIALPMSAEKRIKALLSDLTDTAVVVYMIPDLFIFDLLHSRWQNIAGLPIISIYGSPLDGIGGLLKRLEDLIMSLFILLVMAIPMCIIGLGVKLTSPGPILFRQQRYGLAGQKIWLWKFCTSTPFGQFLRRTSLDKLPQFINVLLGQMSIVGPRPHSIWFNQQFRQRTPKYMLRHLVKPGITGWAEVNGFGGETKLTQIKTHIAYDLYYIENWSLWLDIKIVILTILKGCFLTIGNFYGKKK</sequence>
<dbReference type="PANTHER" id="PTHR30576:SF21">
    <property type="entry name" value="UDP-GLUCOSE:UNDECAPRENYL-PHOSPHATE GLUCOSE-1-PHOSPHATE TRANSFERASE"/>
    <property type="match status" value="1"/>
</dbReference>
<dbReference type="AlphaFoldDB" id="A0A0A6RXL0"/>
<accession>A0A0A6RXL0</accession>
<name>A0A0A6RXL0_9GAMM</name>
<dbReference type="GO" id="GO:0009242">
    <property type="term" value="P:colanic acid biosynthetic process"/>
    <property type="evidence" value="ECO:0007669"/>
    <property type="project" value="TreeGrafter"/>
</dbReference>
<reference evidence="4 5" key="1">
    <citation type="journal article" date="2016" name="Front. Microbiol.">
        <title>Single-Cell (Meta-)Genomics of a Dimorphic Candidatus Thiomargarita nelsonii Reveals Genomic Plasticity.</title>
        <authorList>
            <person name="Flood B.E."/>
            <person name="Fliss P."/>
            <person name="Jones D.S."/>
            <person name="Dick G.J."/>
            <person name="Jain S."/>
            <person name="Kaster A.K."/>
            <person name="Winkel M."/>
            <person name="Mussmann M."/>
            <person name="Bailey J."/>
        </authorList>
    </citation>
    <scope>NUCLEOTIDE SEQUENCE [LARGE SCALE GENOMIC DNA]</scope>
    <source>
        <strain evidence="4">Hydrate Ridge</strain>
    </source>
</reference>